<accession>A0AAD7A7Q3</accession>
<keyword evidence="2" id="KW-1185">Reference proteome</keyword>
<dbReference type="AlphaFoldDB" id="A0AAD7A7Q3"/>
<evidence type="ECO:0000313" key="1">
    <source>
        <dbReference type="EMBL" id="KAJ7350793.1"/>
    </source>
</evidence>
<evidence type="ECO:0000313" key="2">
    <source>
        <dbReference type="Proteomes" id="UP001218218"/>
    </source>
</evidence>
<name>A0AAD7A7Q3_9AGAR</name>
<sequence>MYRIFDMPSIRSLSTPHLIFWRFTLALFWVSSFQTHFALRTGSGSRFRLATSCQTSRTPTSLHLIQPLNSPSYLSP</sequence>
<protein>
    <submittedName>
        <fullName evidence="1">Uncharacterized protein</fullName>
    </submittedName>
</protein>
<gene>
    <name evidence="1" type="ORF">DFH08DRAFT_116832</name>
</gene>
<dbReference type="Proteomes" id="UP001218218">
    <property type="component" value="Unassembled WGS sequence"/>
</dbReference>
<dbReference type="EMBL" id="JARIHO010000014">
    <property type="protein sequence ID" value="KAJ7350793.1"/>
    <property type="molecule type" value="Genomic_DNA"/>
</dbReference>
<comment type="caution">
    <text evidence="1">The sequence shown here is derived from an EMBL/GenBank/DDBJ whole genome shotgun (WGS) entry which is preliminary data.</text>
</comment>
<proteinExistence type="predicted"/>
<reference evidence="1" key="1">
    <citation type="submission" date="2023-03" db="EMBL/GenBank/DDBJ databases">
        <title>Massive genome expansion in bonnet fungi (Mycena s.s.) driven by repeated elements and novel gene families across ecological guilds.</title>
        <authorList>
            <consortium name="Lawrence Berkeley National Laboratory"/>
            <person name="Harder C.B."/>
            <person name="Miyauchi S."/>
            <person name="Viragh M."/>
            <person name="Kuo A."/>
            <person name="Thoen E."/>
            <person name="Andreopoulos B."/>
            <person name="Lu D."/>
            <person name="Skrede I."/>
            <person name="Drula E."/>
            <person name="Henrissat B."/>
            <person name="Morin E."/>
            <person name="Kohler A."/>
            <person name="Barry K."/>
            <person name="LaButti K."/>
            <person name="Morin E."/>
            <person name="Salamov A."/>
            <person name="Lipzen A."/>
            <person name="Mereny Z."/>
            <person name="Hegedus B."/>
            <person name="Baldrian P."/>
            <person name="Stursova M."/>
            <person name="Weitz H."/>
            <person name="Taylor A."/>
            <person name="Grigoriev I.V."/>
            <person name="Nagy L.G."/>
            <person name="Martin F."/>
            <person name="Kauserud H."/>
        </authorList>
    </citation>
    <scope>NUCLEOTIDE SEQUENCE</scope>
    <source>
        <strain evidence="1">CBHHK002</strain>
    </source>
</reference>
<organism evidence="1 2">
    <name type="scientific">Mycena albidolilacea</name>
    <dbReference type="NCBI Taxonomy" id="1033008"/>
    <lineage>
        <taxon>Eukaryota</taxon>
        <taxon>Fungi</taxon>
        <taxon>Dikarya</taxon>
        <taxon>Basidiomycota</taxon>
        <taxon>Agaricomycotina</taxon>
        <taxon>Agaricomycetes</taxon>
        <taxon>Agaricomycetidae</taxon>
        <taxon>Agaricales</taxon>
        <taxon>Marasmiineae</taxon>
        <taxon>Mycenaceae</taxon>
        <taxon>Mycena</taxon>
    </lineage>
</organism>